<reference evidence="4" key="1">
    <citation type="submission" date="2016-10" db="EMBL/GenBank/DDBJ databases">
        <authorList>
            <person name="Varghese N."/>
            <person name="Submissions S."/>
        </authorList>
    </citation>
    <scope>NUCLEOTIDE SEQUENCE [LARGE SCALE GENOMIC DNA]</scope>
    <source>
        <strain evidence="4">LMG 26383,CCUG 61248,R- 45681</strain>
    </source>
</reference>
<evidence type="ECO:0000313" key="4">
    <source>
        <dbReference type="Proteomes" id="UP000199664"/>
    </source>
</evidence>
<dbReference type="GO" id="GO:0015888">
    <property type="term" value="P:thiamine transport"/>
    <property type="evidence" value="ECO:0007669"/>
    <property type="project" value="TreeGrafter"/>
</dbReference>
<evidence type="ECO:0000313" key="3">
    <source>
        <dbReference type="EMBL" id="SEM00515.1"/>
    </source>
</evidence>
<dbReference type="PROSITE" id="PS51318">
    <property type="entry name" value="TAT"/>
    <property type="match status" value="1"/>
</dbReference>
<dbReference type="STRING" id="1036779.SAMN04515666_106425"/>
<dbReference type="Proteomes" id="UP000199664">
    <property type="component" value="Unassembled WGS sequence"/>
</dbReference>
<dbReference type="InterPro" id="IPR006059">
    <property type="entry name" value="SBP"/>
</dbReference>
<dbReference type="PANTHER" id="PTHR30006:SF2">
    <property type="entry name" value="ABC TRANSPORTER SUBSTRATE-BINDING PROTEIN"/>
    <property type="match status" value="1"/>
</dbReference>
<dbReference type="GO" id="GO:0030976">
    <property type="term" value="F:thiamine pyrophosphate binding"/>
    <property type="evidence" value="ECO:0007669"/>
    <property type="project" value="TreeGrafter"/>
</dbReference>
<evidence type="ECO:0000256" key="1">
    <source>
        <dbReference type="ARBA" id="ARBA00022729"/>
    </source>
</evidence>
<gene>
    <name evidence="3" type="ORF">SAMN04515666_106425</name>
</gene>
<keyword evidence="1" id="KW-0732">Signal</keyword>
<dbReference type="Gene3D" id="3.40.190.10">
    <property type="entry name" value="Periplasmic binding protein-like II"/>
    <property type="match status" value="2"/>
</dbReference>
<proteinExistence type="predicted"/>
<accession>A0A1H7UUZ8</accession>
<keyword evidence="4" id="KW-1185">Reference proteome</keyword>
<dbReference type="GO" id="GO:0030288">
    <property type="term" value="C:outer membrane-bounded periplasmic space"/>
    <property type="evidence" value="ECO:0007669"/>
    <property type="project" value="TreeGrafter"/>
</dbReference>
<dbReference type="OrthoDB" id="7374867at2"/>
<dbReference type="Pfam" id="PF13416">
    <property type="entry name" value="SBP_bac_8"/>
    <property type="match status" value="1"/>
</dbReference>
<evidence type="ECO:0000256" key="2">
    <source>
        <dbReference type="ARBA" id="ARBA00022764"/>
    </source>
</evidence>
<sequence>MKKIDRRDVLKGLAAGAGATVAMPALGGRALAQSAGKVVVGTWGGDYARLLTKNIEDPLLKPKGLEVVQDQAGDAPRRAKMVAERRLPRGTVDIQGFSAANMFEMNEAGATEQLDYSKIPNAKNLLPTMKYPYGIGHIYSGNVVIYNPKLISPAPTGFKDWLDPKWGNKIGFIDIQYQAIMIAASMAATNGASMNDIEKAKEILLAVKKAGARVYPTNEAFAQAMKNEEVGISAIWKARVVQWQNAGIPCEAVSPVEGIPAYVSGFVIAKNAPNKDNAYAYMNAMLAKEPQEAFAVDMGYNGTVSGLSVAPDLQKRIGFTPEEEKRIKDLDYAFLAKNDAGMKEWWDKVFKG</sequence>
<dbReference type="AlphaFoldDB" id="A0A1H7UUZ8"/>
<organism evidence="3 4">
    <name type="scientific">Bosea lupini</name>
    <dbReference type="NCBI Taxonomy" id="1036779"/>
    <lineage>
        <taxon>Bacteria</taxon>
        <taxon>Pseudomonadati</taxon>
        <taxon>Pseudomonadota</taxon>
        <taxon>Alphaproteobacteria</taxon>
        <taxon>Hyphomicrobiales</taxon>
        <taxon>Boseaceae</taxon>
        <taxon>Bosea</taxon>
    </lineage>
</organism>
<dbReference type="EMBL" id="FOAN01000006">
    <property type="protein sequence ID" value="SEM00515.1"/>
    <property type="molecule type" value="Genomic_DNA"/>
</dbReference>
<dbReference type="GO" id="GO:0030975">
    <property type="term" value="F:thiamine binding"/>
    <property type="evidence" value="ECO:0007669"/>
    <property type="project" value="TreeGrafter"/>
</dbReference>
<protein>
    <submittedName>
        <fullName evidence="3">Putative spermidine/putrescine transport system substrate-binding protein</fullName>
    </submittedName>
</protein>
<dbReference type="PANTHER" id="PTHR30006">
    <property type="entry name" value="THIAMINE-BINDING PERIPLASMIC PROTEIN-RELATED"/>
    <property type="match status" value="1"/>
</dbReference>
<dbReference type="SUPFAM" id="SSF53850">
    <property type="entry name" value="Periplasmic binding protein-like II"/>
    <property type="match status" value="1"/>
</dbReference>
<dbReference type="RefSeq" id="WP_091838083.1">
    <property type="nucleotide sequence ID" value="NZ_FOAN01000006.1"/>
</dbReference>
<dbReference type="InterPro" id="IPR006311">
    <property type="entry name" value="TAT_signal"/>
</dbReference>
<keyword evidence="2" id="KW-0574">Periplasm</keyword>
<name>A0A1H7UUZ8_9HYPH</name>